<sequence>MKRSNNYNNGYTLIELMVVVGIIALLLGLSLNGLYNLIQWNKLNTAAAVLSSELKSAQSKAFYEGVYYKLQFWPPLDRYRIYKETEVYKDIQLENMDLFNTNFTDNNLYFYPSGVPGQGGTVTLKNKKGKVLYVIITPVTARVRISPNPPENW</sequence>
<gene>
    <name evidence="2" type="ORF">S01H4_06223</name>
</gene>
<dbReference type="SUPFAM" id="SSF54523">
    <property type="entry name" value="Pili subunits"/>
    <property type="match status" value="1"/>
</dbReference>
<dbReference type="Pfam" id="PF07963">
    <property type="entry name" value="N_methyl"/>
    <property type="match status" value="1"/>
</dbReference>
<protein>
    <recommendedName>
        <fullName evidence="3">General secretion pathway GspH domain-containing protein</fullName>
    </recommendedName>
</protein>
<dbReference type="Gene3D" id="3.30.700.10">
    <property type="entry name" value="Glycoprotein, Type 4 Pilin"/>
    <property type="match status" value="1"/>
</dbReference>
<evidence type="ECO:0000256" key="1">
    <source>
        <dbReference type="SAM" id="Phobius"/>
    </source>
</evidence>
<evidence type="ECO:0000313" key="2">
    <source>
        <dbReference type="EMBL" id="GAG73803.1"/>
    </source>
</evidence>
<dbReference type="NCBIfam" id="TIGR02532">
    <property type="entry name" value="IV_pilin_GFxxxE"/>
    <property type="match status" value="1"/>
</dbReference>
<keyword evidence="1" id="KW-0472">Membrane</keyword>
<comment type="caution">
    <text evidence="2">The sequence shown here is derived from an EMBL/GenBank/DDBJ whole genome shotgun (WGS) entry which is preliminary data.</text>
</comment>
<organism evidence="2">
    <name type="scientific">marine sediment metagenome</name>
    <dbReference type="NCBI Taxonomy" id="412755"/>
    <lineage>
        <taxon>unclassified sequences</taxon>
        <taxon>metagenomes</taxon>
        <taxon>ecological metagenomes</taxon>
    </lineage>
</organism>
<name>X1AN81_9ZZZZ</name>
<reference evidence="2" key="1">
    <citation type="journal article" date="2014" name="Front. Microbiol.">
        <title>High frequency of phylogenetically diverse reductive dehalogenase-homologous genes in deep subseafloor sedimentary metagenomes.</title>
        <authorList>
            <person name="Kawai M."/>
            <person name="Futagami T."/>
            <person name="Toyoda A."/>
            <person name="Takaki Y."/>
            <person name="Nishi S."/>
            <person name="Hori S."/>
            <person name="Arai W."/>
            <person name="Tsubouchi T."/>
            <person name="Morono Y."/>
            <person name="Uchiyama I."/>
            <person name="Ito T."/>
            <person name="Fujiyama A."/>
            <person name="Inagaki F."/>
            <person name="Takami H."/>
        </authorList>
    </citation>
    <scope>NUCLEOTIDE SEQUENCE</scope>
    <source>
        <strain evidence="2">Expedition CK06-06</strain>
    </source>
</reference>
<proteinExistence type="predicted"/>
<keyword evidence="1" id="KW-0812">Transmembrane</keyword>
<dbReference type="InterPro" id="IPR045584">
    <property type="entry name" value="Pilin-like"/>
</dbReference>
<dbReference type="EMBL" id="BART01001890">
    <property type="protein sequence ID" value="GAG73803.1"/>
    <property type="molecule type" value="Genomic_DNA"/>
</dbReference>
<dbReference type="AlphaFoldDB" id="X1AN81"/>
<evidence type="ECO:0008006" key="3">
    <source>
        <dbReference type="Google" id="ProtNLM"/>
    </source>
</evidence>
<feature type="transmembrane region" description="Helical" evidence="1">
    <location>
        <begin position="12"/>
        <end position="35"/>
    </location>
</feature>
<dbReference type="InterPro" id="IPR012902">
    <property type="entry name" value="N_methyl_site"/>
</dbReference>
<accession>X1AN81</accession>
<keyword evidence="1" id="KW-1133">Transmembrane helix</keyword>